<dbReference type="Pfam" id="PF10122">
    <property type="entry name" value="Zn_ribbon_Com"/>
    <property type="match status" value="1"/>
</dbReference>
<evidence type="ECO:0000313" key="2">
    <source>
        <dbReference type="EMBL" id="MDH1337089.1"/>
    </source>
</evidence>
<accession>A0AA42Q4X2</accession>
<dbReference type="EMBL" id="JAOCEK010000031">
    <property type="protein sequence ID" value="MDH1337089.1"/>
    <property type="molecule type" value="Genomic_DNA"/>
</dbReference>
<sequence>MDDIRCGNCRKKLGEGVYVRLSIKCPRCGAFNQLSAVSTEPEPPAGPPAETNDKPNRALDRRQTPPGRSAPETLSSP</sequence>
<feature type="compositionally biased region" description="Basic and acidic residues" evidence="1">
    <location>
        <begin position="51"/>
        <end position="63"/>
    </location>
</feature>
<comment type="caution">
    <text evidence="2">The sequence shown here is derived from an EMBL/GenBank/DDBJ whole genome shotgun (WGS) entry which is preliminary data.</text>
</comment>
<dbReference type="AlphaFoldDB" id="A0AA42Q4X2"/>
<name>A0AA42Q4X2_9BURK</name>
<feature type="region of interest" description="Disordered" evidence="1">
    <location>
        <begin position="36"/>
        <end position="77"/>
    </location>
</feature>
<gene>
    <name evidence="2" type="ORF">N5D63_23355</name>
</gene>
<protein>
    <submittedName>
        <fullName evidence="2">Com family DNA-binding transcriptional regulator</fullName>
    </submittedName>
</protein>
<dbReference type="Proteomes" id="UP001161065">
    <property type="component" value="Unassembled WGS sequence"/>
</dbReference>
<keyword evidence="2" id="KW-0238">DNA-binding</keyword>
<organism evidence="2 3">
    <name type="scientific">Comamonas thiooxydans</name>
    <dbReference type="NCBI Taxonomy" id="363952"/>
    <lineage>
        <taxon>Bacteria</taxon>
        <taxon>Pseudomonadati</taxon>
        <taxon>Pseudomonadota</taxon>
        <taxon>Betaproteobacteria</taxon>
        <taxon>Burkholderiales</taxon>
        <taxon>Comamonadaceae</taxon>
        <taxon>Comamonas</taxon>
    </lineage>
</organism>
<evidence type="ECO:0000256" key="1">
    <source>
        <dbReference type="SAM" id="MobiDB-lite"/>
    </source>
</evidence>
<dbReference type="GO" id="GO:0003677">
    <property type="term" value="F:DNA binding"/>
    <property type="evidence" value="ECO:0007669"/>
    <property type="project" value="UniProtKB-KW"/>
</dbReference>
<reference evidence="2" key="1">
    <citation type="submission" date="2022-09" db="EMBL/GenBank/DDBJ databases">
        <title>Intensive care unit water sources are persistently colonized with multi-drug resistant bacteria and are the site of extensive horizontal gene transfer of antibiotic resistance genes.</title>
        <authorList>
            <person name="Diorio-Toth L."/>
        </authorList>
    </citation>
    <scope>NUCLEOTIDE SEQUENCE</scope>
    <source>
        <strain evidence="2">GD03832</strain>
    </source>
</reference>
<evidence type="ECO:0000313" key="3">
    <source>
        <dbReference type="Proteomes" id="UP001161065"/>
    </source>
</evidence>
<proteinExistence type="predicted"/>
<dbReference type="RefSeq" id="WP_280009458.1">
    <property type="nucleotide sequence ID" value="NZ_JAOCEK010000031.1"/>
</dbReference>
<dbReference type="InterPro" id="IPR019294">
    <property type="entry name" value="Translation_reg_Com"/>
</dbReference>